<comment type="caution">
    <text evidence="1">The sequence shown here is derived from an EMBL/GenBank/DDBJ whole genome shotgun (WGS) entry which is preliminary data.</text>
</comment>
<dbReference type="Proteomes" id="UP000230002">
    <property type="component" value="Unassembled WGS sequence"/>
</dbReference>
<sequence length="152" mass="16938">MSLYDFPTIVFTVPHVKCLEEKSGGVICHEAPKNVHVTIAELGVDKPILLVCDTVDGSYIEDPPSVIAQFLLGGDLEVNIETFSSMLKVRFLLGKTQTFNLTFSASSEFWDFIGIVAEIQSKKIDNQTKEEELVRGVFGMVPNVPRVFKQEE</sequence>
<evidence type="ECO:0000313" key="2">
    <source>
        <dbReference type="Proteomes" id="UP000230002"/>
    </source>
</evidence>
<gene>
    <name evidence="1" type="ORF">GSI_08512</name>
</gene>
<evidence type="ECO:0000313" key="1">
    <source>
        <dbReference type="EMBL" id="PIL28474.1"/>
    </source>
</evidence>
<dbReference type="EMBL" id="AYKW01000023">
    <property type="protein sequence ID" value="PIL28474.1"/>
    <property type="molecule type" value="Genomic_DNA"/>
</dbReference>
<proteinExistence type="predicted"/>
<dbReference type="AlphaFoldDB" id="A0A2G8S414"/>
<accession>A0A2G8S414</accession>
<protein>
    <submittedName>
        <fullName evidence="1">Uncharacterized protein</fullName>
    </submittedName>
</protein>
<reference evidence="1 2" key="1">
    <citation type="journal article" date="2015" name="Sci. Rep.">
        <title>Chromosome-level genome map provides insights into diverse defense mechanisms in the medicinal fungus Ganoderma sinense.</title>
        <authorList>
            <person name="Zhu Y."/>
            <person name="Xu J."/>
            <person name="Sun C."/>
            <person name="Zhou S."/>
            <person name="Xu H."/>
            <person name="Nelson D.R."/>
            <person name="Qian J."/>
            <person name="Song J."/>
            <person name="Luo H."/>
            <person name="Xiang L."/>
            <person name="Li Y."/>
            <person name="Xu Z."/>
            <person name="Ji A."/>
            <person name="Wang L."/>
            <person name="Lu S."/>
            <person name="Hayward A."/>
            <person name="Sun W."/>
            <person name="Li X."/>
            <person name="Schwartz D.C."/>
            <person name="Wang Y."/>
            <person name="Chen S."/>
        </authorList>
    </citation>
    <scope>NUCLEOTIDE SEQUENCE [LARGE SCALE GENOMIC DNA]</scope>
    <source>
        <strain evidence="1 2">ZZ0214-1</strain>
    </source>
</reference>
<organism evidence="1 2">
    <name type="scientific">Ganoderma sinense ZZ0214-1</name>
    <dbReference type="NCBI Taxonomy" id="1077348"/>
    <lineage>
        <taxon>Eukaryota</taxon>
        <taxon>Fungi</taxon>
        <taxon>Dikarya</taxon>
        <taxon>Basidiomycota</taxon>
        <taxon>Agaricomycotina</taxon>
        <taxon>Agaricomycetes</taxon>
        <taxon>Polyporales</taxon>
        <taxon>Polyporaceae</taxon>
        <taxon>Ganoderma</taxon>
    </lineage>
</organism>
<keyword evidence="2" id="KW-1185">Reference proteome</keyword>
<name>A0A2G8S414_9APHY</name>